<feature type="transmembrane region" description="Helical" evidence="6">
    <location>
        <begin position="359"/>
        <end position="382"/>
    </location>
</feature>
<reference evidence="7" key="1">
    <citation type="submission" date="2020-05" db="EMBL/GenBank/DDBJ databases">
        <title>Mycena genomes resolve the evolution of fungal bioluminescence.</title>
        <authorList>
            <person name="Tsai I.J."/>
        </authorList>
    </citation>
    <scope>NUCLEOTIDE SEQUENCE</scope>
    <source>
        <strain evidence="7">CCC161011</strain>
    </source>
</reference>
<dbReference type="GO" id="GO:0071944">
    <property type="term" value="C:cell periphery"/>
    <property type="evidence" value="ECO:0007669"/>
    <property type="project" value="UniProtKB-ARBA"/>
</dbReference>
<dbReference type="InterPro" id="IPR051694">
    <property type="entry name" value="Immunoregulatory_rcpt-like"/>
</dbReference>
<dbReference type="PANTHER" id="PTHR15549">
    <property type="entry name" value="PAIRED IMMUNOGLOBULIN-LIKE TYPE 2 RECEPTOR"/>
    <property type="match status" value="1"/>
</dbReference>
<dbReference type="GO" id="GO:0016020">
    <property type="term" value="C:membrane"/>
    <property type="evidence" value="ECO:0007669"/>
    <property type="project" value="UniProtKB-SubCell"/>
</dbReference>
<sequence>MQIFDGDIPSGTAVPHWAYAQNFTDSGNAPESTANAQPTSTAPPGPTNTSSPKKSNAGAIAGGVVGGVIFVCLVCIAAFGFIRRRRRGVAPSNLVPTPMGYHSTTTFSAIPTPKLYDPADPSTFPSSPSSNMYNSARVHSPQASYSGNTAGMWALLSPTTHMRGHDIFLASCALLIARVGAQTSNVTTCTPLYEWSINSKNQTPCLVAAVLENVCQGPVEVNEIPEGTHYVGPTPANATLCQCSTVVYSLISACGGCQNRTFLSWTDWAANCPKVEIGQFLQAVPTQVVVPSWAYLNVLQSNNTFNPILANLSLSNSGSTSSGPTSSSPSSTAPPPTTSIGLPPPNSPTPSKSKSNAGAIAGGVVGGLVGLVAAALALLFYLRRPNQPLNESGHFPSSFSASGPSMLEQDSRRTAASPQSITPYHYETFPKDMSESGHTYPGSPVTSVVHTTYDTPPVAAPAIEVVHRYQGSAEI</sequence>
<keyword evidence="3 6" id="KW-1133">Transmembrane helix</keyword>
<keyword evidence="8" id="KW-1185">Reference proteome</keyword>
<evidence type="ECO:0000313" key="8">
    <source>
        <dbReference type="Proteomes" id="UP000620124"/>
    </source>
</evidence>
<evidence type="ECO:0000256" key="4">
    <source>
        <dbReference type="ARBA" id="ARBA00023136"/>
    </source>
</evidence>
<gene>
    <name evidence="7" type="ORF">MVEN_02038700</name>
</gene>
<accession>A0A8H7CHR9</accession>
<organism evidence="7 8">
    <name type="scientific">Mycena venus</name>
    <dbReference type="NCBI Taxonomy" id="2733690"/>
    <lineage>
        <taxon>Eukaryota</taxon>
        <taxon>Fungi</taxon>
        <taxon>Dikarya</taxon>
        <taxon>Basidiomycota</taxon>
        <taxon>Agaricomycotina</taxon>
        <taxon>Agaricomycetes</taxon>
        <taxon>Agaricomycetidae</taxon>
        <taxon>Agaricales</taxon>
        <taxon>Marasmiineae</taxon>
        <taxon>Mycenaceae</taxon>
        <taxon>Mycena</taxon>
    </lineage>
</organism>
<feature type="region of interest" description="Disordered" evidence="5">
    <location>
        <begin position="22"/>
        <end position="55"/>
    </location>
</feature>
<dbReference type="PANTHER" id="PTHR15549:SF26">
    <property type="entry name" value="AXIAL BUDDING PATTERN PROTEIN 2-RELATED"/>
    <property type="match status" value="1"/>
</dbReference>
<dbReference type="OrthoDB" id="2576311at2759"/>
<name>A0A8H7CHR9_9AGAR</name>
<evidence type="ECO:0000313" key="7">
    <source>
        <dbReference type="EMBL" id="KAF7338139.1"/>
    </source>
</evidence>
<keyword evidence="4 6" id="KW-0472">Membrane</keyword>
<protein>
    <recommendedName>
        <fullName evidence="9">Transmembrane protein</fullName>
    </recommendedName>
</protein>
<dbReference type="AlphaFoldDB" id="A0A8H7CHR9"/>
<evidence type="ECO:0000256" key="6">
    <source>
        <dbReference type="SAM" id="Phobius"/>
    </source>
</evidence>
<evidence type="ECO:0000256" key="5">
    <source>
        <dbReference type="SAM" id="MobiDB-lite"/>
    </source>
</evidence>
<proteinExistence type="predicted"/>
<evidence type="ECO:0008006" key="9">
    <source>
        <dbReference type="Google" id="ProtNLM"/>
    </source>
</evidence>
<evidence type="ECO:0000256" key="2">
    <source>
        <dbReference type="ARBA" id="ARBA00022692"/>
    </source>
</evidence>
<dbReference type="EMBL" id="JACAZI010000021">
    <property type="protein sequence ID" value="KAF7338139.1"/>
    <property type="molecule type" value="Genomic_DNA"/>
</dbReference>
<feature type="compositionally biased region" description="Low complexity" evidence="5">
    <location>
        <begin position="316"/>
        <end position="331"/>
    </location>
</feature>
<feature type="region of interest" description="Disordered" evidence="5">
    <location>
        <begin position="316"/>
        <end position="355"/>
    </location>
</feature>
<comment type="subcellular location">
    <subcellularLocation>
        <location evidence="1">Membrane</location>
        <topology evidence="1">Single-pass membrane protein</topology>
    </subcellularLocation>
</comment>
<feature type="transmembrane region" description="Helical" evidence="6">
    <location>
        <begin position="59"/>
        <end position="82"/>
    </location>
</feature>
<comment type="caution">
    <text evidence="7">The sequence shown here is derived from an EMBL/GenBank/DDBJ whole genome shotgun (WGS) entry which is preliminary data.</text>
</comment>
<dbReference type="Proteomes" id="UP000620124">
    <property type="component" value="Unassembled WGS sequence"/>
</dbReference>
<feature type="compositionally biased region" description="Polar residues" evidence="5">
    <location>
        <begin position="22"/>
        <end position="40"/>
    </location>
</feature>
<evidence type="ECO:0000256" key="1">
    <source>
        <dbReference type="ARBA" id="ARBA00004167"/>
    </source>
</evidence>
<feature type="compositionally biased region" description="Pro residues" evidence="5">
    <location>
        <begin position="332"/>
        <end position="348"/>
    </location>
</feature>
<dbReference type="Gene3D" id="1.20.5.510">
    <property type="entry name" value="Single helix bin"/>
    <property type="match status" value="1"/>
</dbReference>
<evidence type="ECO:0000256" key="3">
    <source>
        <dbReference type="ARBA" id="ARBA00022989"/>
    </source>
</evidence>
<keyword evidence="2 6" id="KW-0812">Transmembrane</keyword>